<comment type="caution">
    <text evidence="3">The sequence shown here is derived from an EMBL/GenBank/DDBJ whole genome shotgun (WGS) entry which is preliminary data.</text>
</comment>
<evidence type="ECO:0000256" key="1">
    <source>
        <dbReference type="SAM" id="Phobius"/>
    </source>
</evidence>
<feature type="domain" description="LiaF transmembrane" evidence="2">
    <location>
        <begin position="32"/>
        <end position="127"/>
    </location>
</feature>
<feature type="transmembrane region" description="Helical" evidence="1">
    <location>
        <begin position="56"/>
        <end position="73"/>
    </location>
</feature>
<proteinExistence type="predicted"/>
<feature type="transmembrane region" description="Helical" evidence="1">
    <location>
        <begin position="106"/>
        <end position="122"/>
    </location>
</feature>
<evidence type="ECO:0000259" key="2">
    <source>
        <dbReference type="Pfam" id="PF22570"/>
    </source>
</evidence>
<feature type="transmembrane region" description="Helical" evidence="1">
    <location>
        <begin position="31"/>
        <end position="50"/>
    </location>
</feature>
<keyword evidence="4" id="KW-1185">Reference proteome</keyword>
<evidence type="ECO:0000313" key="4">
    <source>
        <dbReference type="Proteomes" id="UP000634043"/>
    </source>
</evidence>
<organism evidence="3 4">
    <name type="scientific">Pontibacter amylolyticus</name>
    <dbReference type="NCBI Taxonomy" id="1424080"/>
    <lineage>
        <taxon>Bacteria</taxon>
        <taxon>Pseudomonadati</taxon>
        <taxon>Bacteroidota</taxon>
        <taxon>Cytophagia</taxon>
        <taxon>Cytophagales</taxon>
        <taxon>Hymenobacteraceae</taxon>
        <taxon>Pontibacter</taxon>
    </lineage>
</organism>
<dbReference type="Pfam" id="PF22570">
    <property type="entry name" value="LiaF-TM"/>
    <property type="match status" value="1"/>
</dbReference>
<dbReference type="EMBL" id="BMFP01000002">
    <property type="protein sequence ID" value="GGG08424.1"/>
    <property type="molecule type" value="Genomic_DNA"/>
</dbReference>
<keyword evidence="1" id="KW-1133">Transmembrane helix</keyword>
<dbReference type="PANTHER" id="PTHR40763:SF5">
    <property type="entry name" value="MEMBRANE PROTEIN"/>
    <property type="match status" value="1"/>
</dbReference>
<keyword evidence="1" id="KW-0472">Membrane</keyword>
<dbReference type="PANTHER" id="PTHR40763">
    <property type="entry name" value="MEMBRANE PROTEIN-RELATED"/>
    <property type="match status" value="1"/>
</dbReference>
<gene>
    <name evidence="3" type="ORF">GCM10011323_11210</name>
</gene>
<dbReference type="Proteomes" id="UP000634043">
    <property type="component" value="Unassembled WGS sequence"/>
</dbReference>
<name>A0ABQ1W2A7_9BACT</name>
<evidence type="ECO:0000313" key="3">
    <source>
        <dbReference type="EMBL" id="GGG08424.1"/>
    </source>
</evidence>
<reference evidence="4" key="1">
    <citation type="journal article" date="2019" name="Int. J. Syst. Evol. Microbiol.">
        <title>The Global Catalogue of Microorganisms (GCM) 10K type strain sequencing project: providing services to taxonomists for standard genome sequencing and annotation.</title>
        <authorList>
            <consortium name="The Broad Institute Genomics Platform"/>
            <consortium name="The Broad Institute Genome Sequencing Center for Infectious Disease"/>
            <person name="Wu L."/>
            <person name="Ma J."/>
        </authorList>
    </citation>
    <scope>NUCLEOTIDE SEQUENCE [LARGE SCALE GENOMIC DNA]</scope>
    <source>
        <strain evidence="4">CGMCC 1.12749</strain>
    </source>
</reference>
<dbReference type="InterPro" id="IPR054331">
    <property type="entry name" value="LiaF_TM"/>
</dbReference>
<keyword evidence="1" id="KW-0812">Transmembrane</keyword>
<protein>
    <recommendedName>
        <fullName evidence="2">LiaF transmembrane domain-containing protein</fullName>
    </recommendedName>
</protein>
<sequence length="299" mass="33019">MHLIPLEQILKLKRNKAMKNQDYKSGGSGKMAGVFLLMVGVLLLTAKMGIFFLPGWVFSWPMFLIALGVYLGFKHSFQKPSWLVLIVIGGVFLLDRHFFLDINLKLYFWPILIIGLGLWLILKPKKRNPWENQVGPNPNTRPEDTPGYYTDPVNGAYPGAYTDYTGEEAYTSGAYNGATDQTAYGPEDHIDSAAILGGIKKNIVSKNFKGGEVVSVFGGTELNLMQADIQHPIVLEATQIFGGTTLIIPPHWQVKSDEMVAILGGIDDKRPAMPQGYDPNKVLILKGVTLFGGLSIKSY</sequence>
<accession>A0ABQ1W2A7</accession>
<feature type="transmembrane region" description="Helical" evidence="1">
    <location>
        <begin position="82"/>
        <end position="100"/>
    </location>
</feature>